<dbReference type="Gene3D" id="3.20.20.100">
    <property type="entry name" value="NADP-dependent oxidoreductase domain"/>
    <property type="match status" value="1"/>
</dbReference>
<sequence length="293" mass="33651">MKRVKMSDRLTLSAVVQGFWRLDGWNMDADELAYFMNCCIDRGVTTFDTAEIYGNTAVEKLMGDAFSKDPSIRSRIELVTKTGIFNHNGFGYYNTTSDRIIQSCHESLKRLNTDYIDLYLIHREDPLLDPWDTAKALKKLKSEGLVGEAGVSNFDPYKFDGLNKAMDGMLVTNQIEWNPVCFEHFNSGMIDYLTFHKIHPMIWSPLAGGRIFNKDDQLCERAYRKIAEIADRHHEDPATIIYAWIMYHPVGAIPLSGSKNPTRLDLAIRALDVKLEQYEWFEIYSASGQQQIR</sequence>
<dbReference type="InterPro" id="IPR050523">
    <property type="entry name" value="AKR_Detox_Biosynth"/>
</dbReference>
<evidence type="ECO:0000259" key="1">
    <source>
        <dbReference type="Pfam" id="PF00248"/>
    </source>
</evidence>
<feature type="domain" description="NADP-dependent oxidoreductase" evidence="1">
    <location>
        <begin position="16"/>
        <end position="284"/>
    </location>
</feature>
<dbReference type="GO" id="GO:0005829">
    <property type="term" value="C:cytosol"/>
    <property type="evidence" value="ECO:0007669"/>
    <property type="project" value="TreeGrafter"/>
</dbReference>
<dbReference type="PANTHER" id="PTHR43364:SF1">
    <property type="entry name" value="OXIDOREDUCTASE YDHF"/>
    <property type="match status" value="1"/>
</dbReference>
<dbReference type="InterPro" id="IPR023210">
    <property type="entry name" value="NADP_OxRdtase_dom"/>
</dbReference>
<dbReference type="PRINTS" id="PR00069">
    <property type="entry name" value="ALDKETRDTASE"/>
</dbReference>
<dbReference type="CDD" id="cd19092">
    <property type="entry name" value="AKR_BsYcsN_EcYdhF-like"/>
    <property type="match status" value="1"/>
</dbReference>
<evidence type="ECO:0000313" key="3">
    <source>
        <dbReference type="Proteomes" id="UP000481852"/>
    </source>
</evidence>
<comment type="caution">
    <text evidence="2">The sequence shown here is derived from an EMBL/GenBank/DDBJ whole genome shotgun (WGS) entry which is preliminary data.</text>
</comment>
<dbReference type="SUPFAM" id="SSF51430">
    <property type="entry name" value="NAD(P)-linked oxidoreductase"/>
    <property type="match status" value="1"/>
</dbReference>
<dbReference type="EMBL" id="VULZ01000002">
    <property type="protein sequence ID" value="MSS14126.1"/>
    <property type="molecule type" value="Genomic_DNA"/>
</dbReference>
<name>A0A6L5X5A6_9FIRM</name>
<keyword evidence="3" id="KW-1185">Reference proteome</keyword>
<dbReference type="Proteomes" id="UP000481852">
    <property type="component" value="Unassembled WGS sequence"/>
</dbReference>
<evidence type="ECO:0000313" key="2">
    <source>
        <dbReference type="EMBL" id="MSS14126.1"/>
    </source>
</evidence>
<dbReference type="AlphaFoldDB" id="A0A6L5X5A6"/>
<proteinExistence type="predicted"/>
<dbReference type="InterPro" id="IPR020471">
    <property type="entry name" value="AKR"/>
</dbReference>
<organism evidence="2 3">
    <name type="scientific">Porcincola intestinalis</name>
    <dbReference type="NCBI Taxonomy" id="2606632"/>
    <lineage>
        <taxon>Bacteria</taxon>
        <taxon>Bacillati</taxon>
        <taxon>Bacillota</taxon>
        <taxon>Clostridia</taxon>
        <taxon>Lachnospirales</taxon>
        <taxon>Lachnospiraceae</taxon>
        <taxon>Porcincola</taxon>
    </lineage>
</organism>
<protein>
    <submittedName>
        <fullName evidence="2">Aldo/keto reductase</fullName>
    </submittedName>
</protein>
<gene>
    <name evidence="2" type="ORF">FYJ35_03555</name>
</gene>
<dbReference type="InterPro" id="IPR036812">
    <property type="entry name" value="NAD(P)_OxRdtase_dom_sf"/>
</dbReference>
<dbReference type="GO" id="GO:0016491">
    <property type="term" value="F:oxidoreductase activity"/>
    <property type="evidence" value="ECO:0007669"/>
    <property type="project" value="InterPro"/>
</dbReference>
<dbReference type="RefSeq" id="WP_154523236.1">
    <property type="nucleotide sequence ID" value="NZ_VULZ01000002.1"/>
</dbReference>
<dbReference type="PANTHER" id="PTHR43364">
    <property type="entry name" value="NADH-SPECIFIC METHYLGLYOXAL REDUCTASE-RELATED"/>
    <property type="match status" value="1"/>
</dbReference>
<reference evidence="2 3" key="1">
    <citation type="submission" date="2019-08" db="EMBL/GenBank/DDBJ databases">
        <title>In-depth cultivation of the pig gut microbiome towards novel bacterial diversity and tailored functional studies.</title>
        <authorList>
            <person name="Wylensek D."/>
            <person name="Hitch T.C.A."/>
            <person name="Clavel T."/>
        </authorList>
    </citation>
    <scope>NUCLEOTIDE SEQUENCE [LARGE SCALE GENOMIC DNA]</scope>
    <source>
        <strain evidence="2 3">Oil+RF-744-WCA-WT-11</strain>
    </source>
</reference>
<accession>A0A6L5X5A6</accession>
<dbReference type="Pfam" id="PF00248">
    <property type="entry name" value="Aldo_ket_red"/>
    <property type="match status" value="1"/>
</dbReference>